<dbReference type="PANTHER" id="PTHR31988:SF19">
    <property type="entry name" value="9-O-ACETYL-N-ACETYLNEURAMINIC ACID DEACETYLASE-RELATED"/>
    <property type="match status" value="1"/>
</dbReference>
<dbReference type="InterPro" id="IPR052940">
    <property type="entry name" value="Carb_Esterase_6"/>
</dbReference>
<evidence type="ECO:0000313" key="3">
    <source>
        <dbReference type="EMBL" id="VAW22180.1"/>
    </source>
</evidence>
<dbReference type="PANTHER" id="PTHR31988">
    <property type="entry name" value="ESTERASE, PUTATIVE (DUF303)-RELATED"/>
    <property type="match status" value="1"/>
</dbReference>
<sequence length="273" mass="30265">MVKNPFFVLLCLFINFSLIAHEAGAQYKVKKYDLYLLIGQSNMAGRGQVGAQDTVVHPRVFALGKNNQWVPAKDPIHFDKKVAGVGLGRTFGIEMANNDPNAVIGLIPCAVGGSPIDAWNPGVFYSPTKSYPWDDMVKRLHAALKEGELKGVLWHQGESDSNPEKCNDYKIKLESLIKRARDEAGNEKIPFIAGELGKFYIKKNKKEYKGLKPCPAQVVVKSTKQVAQQTEAVGFIFSNGLTGQGDETHFNAASYRSLGVRYANEMIRIQNKF</sequence>
<dbReference type="Gene3D" id="3.40.50.1110">
    <property type="entry name" value="SGNH hydrolase"/>
    <property type="match status" value="1"/>
</dbReference>
<dbReference type="EMBL" id="UOEP01000168">
    <property type="protein sequence ID" value="VAW22180.1"/>
    <property type="molecule type" value="Genomic_DNA"/>
</dbReference>
<dbReference type="GO" id="GO:0016787">
    <property type="term" value="F:hydrolase activity"/>
    <property type="evidence" value="ECO:0007669"/>
    <property type="project" value="UniProtKB-KW"/>
</dbReference>
<reference evidence="3" key="1">
    <citation type="submission" date="2018-06" db="EMBL/GenBank/DDBJ databases">
        <authorList>
            <person name="Zhirakovskaya E."/>
        </authorList>
    </citation>
    <scope>NUCLEOTIDE SEQUENCE</scope>
</reference>
<dbReference type="Pfam" id="PF03629">
    <property type="entry name" value="SASA"/>
    <property type="match status" value="1"/>
</dbReference>
<dbReference type="SUPFAM" id="SSF52266">
    <property type="entry name" value="SGNH hydrolase"/>
    <property type="match status" value="1"/>
</dbReference>
<keyword evidence="1" id="KW-0378">Hydrolase</keyword>
<proteinExistence type="predicted"/>
<organism evidence="3">
    <name type="scientific">hydrothermal vent metagenome</name>
    <dbReference type="NCBI Taxonomy" id="652676"/>
    <lineage>
        <taxon>unclassified sequences</taxon>
        <taxon>metagenomes</taxon>
        <taxon>ecological metagenomes</taxon>
    </lineage>
</organism>
<dbReference type="InterPro" id="IPR005181">
    <property type="entry name" value="SASA"/>
</dbReference>
<evidence type="ECO:0000259" key="2">
    <source>
        <dbReference type="Pfam" id="PF03629"/>
    </source>
</evidence>
<name>A0A3B0TZJ3_9ZZZZ</name>
<gene>
    <name evidence="3" type="ORF">MNBD_BACTEROID01-2607</name>
</gene>
<protein>
    <recommendedName>
        <fullName evidence="2">Sialate O-acetylesterase domain-containing protein</fullName>
    </recommendedName>
</protein>
<evidence type="ECO:0000256" key="1">
    <source>
        <dbReference type="ARBA" id="ARBA00022801"/>
    </source>
</evidence>
<dbReference type="AlphaFoldDB" id="A0A3B0TZJ3"/>
<feature type="domain" description="Sialate O-acetylesterase" evidence="2">
    <location>
        <begin position="32"/>
        <end position="267"/>
    </location>
</feature>
<accession>A0A3B0TZJ3</accession>
<dbReference type="InterPro" id="IPR036514">
    <property type="entry name" value="SGNH_hydro_sf"/>
</dbReference>